<comment type="caution">
    <text evidence="1">The sequence shown here is derived from an EMBL/GenBank/DDBJ whole genome shotgun (WGS) entry which is preliminary data.</text>
</comment>
<dbReference type="Proteomes" id="UP000649259">
    <property type="component" value="Unassembled WGS sequence"/>
</dbReference>
<proteinExistence type="predicted"/>
<gene>
    <name evidence="1" type="ORF">Saso_47800</name>
</gene>
<sequence length="166" mass="18630">MLRTTDLTEALALAERLLSVASWYDPDGCYLDAWAHDDDQVRHLTETAPDASVTWYEESGSRTASVSRPATTLEQAREALGTWAGITRCYILWHNLKWPAVPELGLNEEYKYAELQVASNTHTIHCEEWAPEHTVFVHARPGHDARATWLAAQVGTEVVGPPEFGW</sequence>
<reference evidence="2" key="1">
    <citation type="submission" date="2023-07" db="EMBL/GenBank/DDBJ databases">
        <title>Whole genome shotgun sequence of Streptomyces cacaoi subsp. asoensis NBRC 13813.</title>
        <authorList>
            <person name="Komaki H."/>
            <person name="Tamura T."/>
        </authorList>
    </citation>
    <scope>NUCLEOTIDE SEQUENCE [LARGE SCALE GENOMIC DNA]</scope>
    <source>
        <strain evidence="2">NBRC 13813</strain>
    </source>
</reference>
<dbReference type="EMBL" id="BNEB01000005">
    <property type="protein sequence ID" value="GHI63130.1"/>
    <property type="molecule type" value="Genomic_DNA"/>
</dbReference>
<organism evidence="1 2">
    <name type="scientific">Streptomyces asoensis</name>
    <dbReference type="NCBI Taxonomy" id="249586"/>
    <lineage>
        <taxon>Bacteria</taxon>
        <taxon>Bacillati</taxon>
        <taxon>Actinomycetota</taxon>
        <taxon>Actinomycetes</taxon>
        <taxon>Kitasatosporales</taxon>
        <taxon>Streptomycetaceae</taxon>
        <taxon>Streptomyces</taxon>
    </lineage>
</organism>
<name>A0ABQ3S4T4_9ACTN</name>
<keyword evidence="2" id="KW-1185">Reference proteome</keyword>
<accession>A0ABQ3S4T4</accession>
<evidence type="ECO:0000313" key="2">
    <source>
        <dbReference type="Proteomes" id="UP000649259"/>
    </source>
</evidence>
<dbReference type="RefSeq" id="WP_359069747.1">
    <property type="nucleotide sequence ID" value="NZ_JBFACY010000004.1"/>
</dbReference>
<protein>
    <submittedName>
        <fullName evidence="1">Uncharacterized protein</fullName>
    </submittedName>
</protein>
<evidence type="ECO:0000313" key="1">
    <source>
        <dbReference type="EMBL" id="GHI63130.1"/>
    </source>
</evidence>